<dbReference type="Gene3D" id="3.40.50.150">
    <property type="entry name" value="Vaccinia Virus protein VP39"/>
    <property type="match status" value="1"/>
</dbReference>
<evidence type="ECO:0000313" key="3">
    <source>
        <dbReference type="Proteomes" id="UP000196228"/>
    </source>
</evidence>
<feature type="domain" description="Methyltransferase type 12" evidence="1">
    <location>
        <begin position="51"/>
        <end position="145"/>
    </location>
</feature>
<organism evidence="2 3">
    <name type="scientific">Cellulosimicrobium cellulans</name>
    <name type="common">Arthrobacter luteus</name>
    <dbReference type="NCBI Taxonomy" id="1710"/>
    <lineage>
        <taxon>Bacteria</taxon>
        <taxon>Bacillati</taxon>
        <taxon>Actinomycetota</taxon>
        <taxon>Actinomycetes</taxon>
        <taxon>Micrococcales</taxon>
        <taxon>Promicromonosporaceae</taxon>
        <taxon>Cellulosimicrobium</taxon>
    </lineage>
</organism>
<accession>A0A1Y0HZ35</accession>
<dbReference type="EMBL" id="CP021383">
    <property type="protein sequence ID" value="ARU52514.1"/>
    <property type="molecule type" value="Genomic_DNA"/>
</dbReference>
<reference evidence="2 3" key="1">
    <citation type="submission" date="2017-05" db="EMBL/GenBank/DDBJ databases">
        <authorList>
            <person name="Song R."/>
            <person name="Chenine A.L."/>
            <person name="Ruprecht R.M."/>
        </authorList>
    </citation>
    <scope>NUCLEOTIDE SEQUENCE [LARGE SCALE GENOMIC DNA]</scope>
    <source>
        <strain evidence="2 3">PSBB019</strain>
    </source>
</reference>
<dbReference type="InterPro" id="IPR013217">
    <property type="entry name" value="Methyltransf_12"/>
</dbReference>
<dbReference type="CDD" id="cd02440">
    <property type="entry name" value="AdoMet_MTases"/>
    <property type="match status" value="1"/>
</dbReference>
<name>A0A1Y0HZ35_CELCE</name>
<dbReference type="Proteomes" id="UP000196228">
    <property type="component" value="Chromosome"/>
</dbReference>
<dbReference type="InterPro" id="IPR029063">
    <property type="entry name" value="SAM-dependent_MTases_sf"/>
</dbReference>
<dbReference type="Pfam" id="PF08242">
    <property type="entry name" value="Methyltransf_12"/>
    <property type="match status" value="1"/>
</dbReference>
<dbReference type="KEGG" id="cceu:CBR64_14665"/>
<sequence length="201" mass="20914">MPPTVRPGRSPCSPFAAARPSVQTDGVVGAVPERVQRAVALLDLRGDAAVLEIGPGPGAAVELVLARHPGVRYVALDRSATAVARTTARNRTAVDDGRLVVRQGDVTDPDLADTLGGPFDVVFAVNVNVFWTRTAHLEASALAALLVTDGALWLVYETPGGDDDRVLDAVRASLAVPELGEQVVVRDDVLAVGARRTLAGG</sequence>
<evidence type="ECO:0000313" key="2">
    <source>
        <dbReference type="EMBL" id="ARU52514.1"/>
    </source>
</evidence>
<gene>
    <name evidence="2" type="ORF">CBR64_14665</name>
</gene>
<dbReference type="AlphaFoldDB" id="A0A1Y0HZ35"/>
<protein>
    <recommendedName>
        <fullName evidence="1">Methyltransferase type 12 domain-containing protein</fullName>
    </recommendedName>
</protein>
<dbReference type="SUPFAM" id="SSF53335">
    <property type="entry name" value="S-adenosyl-L-methionine-dependent methyltransferases"/>
    <property type="match status" value="1"/>
</dbReference>
<proteinExistence type="predicted"/>
<evidence type="ECO:0000259" key="1">
    <source>
        <dbReference type="Pfam" id="PF08242"/>
    </source>
</evidence>
<dbReference type="OrthoDB" id="4571118at2"/>